<feature type="signal peptide" evidence="1">
    <location>
        <begin position="1"/>
        <end position="24"/>
    </location>
</feature>
<sequence>MRLFSIAQLVTLLVPLLHPDGSTAQSLSDHLNPPYALRVLSPHNFVHKALVQAADGTPDGAGLFVRDWKRSPLSSAWQFEVTGQLNETQMLNDTAQLIVIGSKIYMWSPEPATMRMSVITKSAAQSGFPGTPWPSVYISAKWQFNIAKDTLTGKWMLLNPYDHGGWTSQLNTQPPDGTWAILWWNGTADAEVDPSNVPISLEVVSVPDLLES</sequence>
<comment type="caution">
    <text evidence="2">The sequence shown here is derived from an EMBL/GenBank/DDBJ whole genome shotgun (WGS) entry which is preliminary data.</text>
</comment>
<dbReference type="AlphaFoldDB" id="A0A370TQ41"/>
<organism evidence="2 3">
    <name type="scientific">Venustampulla echinocandica</name>
    <dbReference type="NCBI Taxonomy" id="2656787"/>
    <lineage>
        <taxon>Eukaryota</taxon>
        <taxon>Fungi</taxon>
        <taxon>Dikarya</taxon>
        <taxon>Ascomycota</taxon>
        <taxon>Pezizomycotina</taxon>
        <taxon>Leotiomycetes</taxon>
        <taxon>Helotiales</taxon>
        <taxon>Pleuroascaceae</taxon>
        <taxon>Venustampulla</taxon>
    </lineage>
</organism>
<evidence type="ECO:0000256" key="1">
    <source>
        <dbReference type="SAM" id="SignalP"/>
    </source>
</evidence>
<gene>
    <name evidence="2" type="ORF">BP5553_05061</name>
</gene>
<dbReference type="GeneID" id="43597910"/>
<proteinExistence type="predicted"/>
<keyword evidence="1" id="KW-0732">Signal</keyword>
<dbReference type="RefSeq" id="XP_031870284.1">
    <property type="nucleotide sequence ID" value="XM_032013684.1"/>
</dbReference>
<protein>
    <submittedName>
        <fullName evidence="2">Uncharacterized protein</fullName>
    </submittedName>
</protein>
<dbReference type="Proteomes" id="UP000254866">
    <property type="component" value="Unassembled WGS sequence"/>
</dbReference>
<evidence type="ECO:0000313" key="3">
    <source>
        <dbReference type="Proteomes" id="UP000254866"/>
    </source>
</evidence>
<accession>A0A370TQ41</accession>
<dbReference type="EMBL" id="NPIC01000003">
    <property type="protein sequence ID" value="RDL37628.1"/>
    <property type="molecule type" value="Genomic_DNA"/>
</dbReference>
<reference evidence="2 3" key="1">
    <citation type="journal article" date="2018" name="IMA Fungus">
        <title>IMA Genome-F 9: Draft genome sequence of Annulohypoxylon stygium, Aspergillus mulundensis, Berkeleyomyces basicola (syn. Thielaviopsis basicola), Ceratocystis smalleyi, two Cercospora beticola strains, Coleophoma cylindrospora, Fusarium fracticaudum, Phialophora cf. hyalina, and Morchella septimelata.</title>
        <authorList>
            <person name="Wingfield B.D."/>
            <person name="Bills G.F."/>
            <person name="Dong Y."/>
            <person name="Huang W."/>
            <person name="Nel W.J."/>
            <person name="Swalarsk-Parry B.S."/>
            <person name="Vaghefi N."/>
            <person name="Wilken P.M."/>
            <person name="An Z."/>
            <person name="de Beer Z.W."/>
            <person name="De Vos L."/>
            <person name="Chen L."/>
            <person name="Duong T.A."/>
            <person name="Gao Y."/>
            <person name="Hammerbacher A."/>
            <person name="Kikkert J.R."/>
            <person name="Li Y."/>
            <person name="Li H."/>
            <person name="Li K."/>
            <person name="Li Q."/>
            <person name="Liu X."/>
            <person name="Ma X."/>
            <person name="Naidoo K."/>
            <person name="Pethybridge S.J."/>
            <person name="Sun J."/>
            <person name="Steenkamp E.T."/>
            <person name="van der Nest M.A."/>
            <person name="van Wyk S."/>
            <person name="Wingfield M.J."/>
            <person name="Xiong C."/>
            <person name="Yue Q."/>
            <person name="Zhang X."/>
        </authorList>
    </citation>
    <scope>NUCLEOTIDE SEQUENCE [LARGE SCALE GENOMIC DNA]</scope>
    <source>
        <strain evidence="2 3">BP 5553</strain>
    </source>
</reference>
<name>A0A370TQ41_9HELO</name>
<evidence type="ECO:0000313" key="2">
    <source>
        <dbReference type="EMBL" id="RDL37628.1"/>
    </source>
</evidence>
<feature type="chain" id="PRO_5016752834" evidence="1">
    <location>
        <begin position="25"/>
        <end position="212"/>
    </location>
</feature>
<keyword evidence="3" id="KW-1185">Reference proteome</keyword>
<dbReference type="OrthoDB" id="5426136at2759"/>